<protein>
    <submittedName>
        <fullName evidence="2">Uncharacterized protein</fullName>
    </submittedName>
</protein>
<proteinExistence type="predicted"/>
<gene>
    <name evidence="2" type="ORF">PVAP13_8KG160001</name>
</gene>
<accession>A0A8T0PIF2</accession>
<evidence type="ECO:0000313" key="3">
    <source>
        <dbReference type="Proteomes" id="UP000823388"/>
    </source>
</evidence>
<evidence type="ECO:0000256" key="1">
    <source>
        <dbReference type="SAM" id="MobiDB-lite"/>
    </source>
</evidence>
<comment type="caution">
    <text evidence="2">The sequence shown here is derived from an EMBL/GenBank/DDBJ whole genome shotgun (WGS) entry which is preliminary data.</text>
</comment>
<keyword evidence="3" id="KW-1185">Reference proteome</keyword>
<sequence>MALTLDRPHRTGSTVWGESVSLGRMSTDPNNGASGAFSIGPASRFSVRATSSFLGLNEIPWGEEVFSGEANHLFQH</sequence>
<dbReference type="AlphaFoldDB" id="A0A8T0PIF2"/>
<name>A0A8T0PIF2_PANVG</name>
<reference evidence="2" key="1">
    <citation type="submission" date="2020-05" db="EMBL/GenBank/DDBJ databases">
        <title>WGS assembly of Panicum virgatum.</title>
        <authorList>
            <person name="Lovell J.T."/>
            <person name="Jenkins J."/>
            <person name="Shu S."/>
            <person name="Juenger T.E."/>
            <person name="Schmutz J."/>
        </authorList>
    </citation>
    <scope>NUCLEOTIDE SEQUENCE</scope>
    <source>
        <strain evidence="2">AP13</strain>
    </source>
</reference>
<dbReference type="Proteomes" id="UP000823388">
    <property type="component" value="Chromosome 8K"/>
</dbReference>
<feature type="region of interest" description="Disordered" evidence="1">
    <location>
        <begin position="1"/>
        <end position="23"/>
    </location>
</feature>
<dbReference type="EMBL" id="CM029051">
    <property type="protein sequence ID" value="KAG2561370.1"/>
    <property type="molecule type" value="Genomic_DNA"/>
</dbReference>
<evidence type="ECO:0000313" key="2">
    <source>
        <dbReference type="EMBL" id="KAG2561370.1"/>
    </source>
</evidence>
<organism evidence="2 3">
    <name type="scientific">Panicum virgatum</name>
    <name type="common">Blackwell switchgrass</name>
    <dbReference type="NCBI Taxonomy" id="38727"/>
    <lineage>
        <taxon>Eukaryota</taxon>
        <taxon>Viridiplantae</taxon>
        <taxon>Streptophyta</taxon>
        <taxon>Embryophyta</taxon>
        <taxon>Tracheophyta</taxon>
        <taxon>Spermatophyta</taxon>
        <taxon>Magnoliopsida</taxon>
        <taxon>Liliopsida</taxon>
        <taxon>Poales</taxon>
        <taxon>Poaceae</taxon>
        <taxon>PACMAD clade</taxon>
        <taxon>Panicoideae</taxon>
        <taxon>Panicodae</taxon>
        <taxon>Paniceae</taxon>
        <taxon>Panicinae</taxon>
        <taxon>Panicum</taxon>
        <taxon>Panicum sect. Hiantes</taxon>
    </lineage>
</organism>